<evidence type="ECO:0000256" key="1">
    <source>
        <dbReference type="SAM" id="MobiDB-lite"/>
    </source>
</evidence>
<gene>
    <name evidence="2" type="ORF">CROE0942_LOCUS4247</name>
</gene>
<reference evidence="2" key="1">
    <citation type="submission" date="2021-01" db="EMBL/GenBank/DDBJ databases">
        <authorList>
            <person name="Corre E."/>
            <person name="Pelletier E."/>
            <person name="Niang G."/>
            <person name="Scheremetjew M."/>
            <person name="Finn R."/>
            <person name="Kale V."/>
            <person name="Holt S."/>
            <person name="Cochrane G."/>
            <person name="Meng A."/>
            <person name="Brown T."/>
            <person name="Cohen L."/>
        </authorList>
    </citation>
    <scope>NUCLEOTIDE SEQUENCE</scope>
    <source>
        <strain evidence="2">E4-10</strain>
    </source>
</reference>
<feature type="compositionally biased region" description="Low complexity" evidence="1">
    <location>
        <begin position="18"/>
        <end position="27"/>
    </location>
</feature>
<sequence length="548" mass="56250">MPRRGGSSGRPRRRQAGRARPPSAAPSAAFLEALEADRRRAAALGAEAAVKAAPDVAAKPRGRAPRGYAFDDSGKLFRLAAPGDAATAALAPRKRSRASVLPKLGEVRASRSCHAKRVRTSSRMPVRGAAGLATLRNAGTVGLLEGRRAGGVWPARGRGGQLAAMSARRARPRAWARSASVRAGAAAVAAAIEREPVVFGSARQLAVQVGPHAWSGQVLIGRPHDRAGGAATVSVSVAVSRTVDSAPPAAAQAGSARALATPRRFLSLAGPVDTTCGGAGPAECGGSLIVGARNGALWMVPPPLPLRPSSRLCGTKCAGCGAVRAWTGLQRAVIGAAAPALGPPAWHAPIRQVPARVQDLPAFMVRPPAEPRSLKPAREFRRASGHRKPATASPHALTSSGTVAAVWRQEPPAMVPACACARYAPGALGWRVWVGDTSSTALSLDVRRAGGPALAVFRGFASVPGRRAATLSLSDCGSYLIALSLHTGRAAVWDAMRGGLPLRLASPGWARSVAVAAPRIRMVEASGRDGGSDGLLQLQLFPGVELSS</sequence>
<feature type="region of interest" description="Disordered" evidence="1">
    <location>
        <begin position="1"/>
        <end position="27"/>
    </location>
</feature>
<name>A0A7S0JRV4_CAFRO</name>
<dbReference type="AlphaFoldDB" id="A0A7S0JRV4"/>
<proteinExistence type="predicted"/>
<organism evidence="2">
    <name type="scientific">Cafeteria roenbergensis</name>
    <name type="common">Marine flagellate</name>
    <dbReference type="NCBI Taxonomy" id="33653"/>
    <lineage>
        <taxon>Eukaryota</taxon>
        <taxon>Sar</taxon>
        <taxon>Stramenopiles</taxon>
        <taxon>Bigyra</taxon>
        <taxon>Opalozoa</taxon>
        <taxon>Bicosoecida</taxon>
        <taxon>Cafeteriaceae</taxon>
        <taxon>Cafeteria</taxon>
    </lineage>
</organism>
<accession>A0A7S0JRV4</accession>
<dbReference type="EMBL" id="HBET01006337">
    <property type="protein sequence ID" value="CAD8559911.1"/>
    <property type="molecule type" value="Transcribed_RNA"/>
</dbReference>
<evidence type="ECO:0000313" key="2">
    <source>
        <dbReference type="EMBL" id="CAD8559911.1"/>
    </source>
</evidence>
<protein>
    <submittedName>
        <fullName evidence="2">Uncharacterized protein</fullName>
    </submittedName>
</protein>